<dbReference type="Gene3D" id="3.30.450.20">
    <property type="entry name" value="PAS domain"/>
    <property type="match status" value="2"/>
</dbReference>
<evidence type="ECO:0000259" key="2">
    <source>
        <dbReference type="PROSITE" id="PS50885"/>
    </source>
</evidence>
<keyword evidence="1" id="KW-1133">Transmembrane helix</keyword>
<keyword evidence="1" id="KW-0472">Membrane</keyword>
<organism evidence="3">
    <name type="scientific">hydrothermal vent metagenome</name>
    <dbReference type="NCBI Taxonomy" id="652676"/>
    <lineage>
        <taxon>unclassified sequences</taxon>
        <taxon>metagenomes</taxon>
        <taxon>ecological metagenomes</taxon>
    </lineage>
</organism>
<evidence type="ECO:0000313" key="3">
    <source>
        <dbReference type="EMBL" id="VAW71698.1"/>
    </source>
</evidence>
<feature type="transmembrane region" description="Helical" evidence="1">
    <location>
        <begin position="279"/>
        <end position="300"/>
    </location>
</feature>
<proteinExistence type="predicted"/>
<dbReference type="AlphaFoldDB" id="A0A3B0XTV8"/>
<dbReference type="GO" id="GO:0007165">
    <property type="term" value="P:signal transduction"/>
    <property type="evidence" value="ECO:0007669"/>
    <property type="project" value="InterPro"/>
</dbReference>
<dbReference type="CDD" id="cd12912">
    <property type="entry name" value="PDC2_MCP_like"/>
    <property type="match status" value="1"/>
</dbReference>
<dbReference type="EMBL" id="UOFL01000028">
    <property type="protein sequence ID" value="VAW71698.1"/>
    <property type="molecule type" value="Genomic_DNA"/>
</dbReference>
<dbReference type="GO" id="GO:0016020">
    <property type="term" value="C:membrane"/>
    <property type="evidence" value="ECO:0007669"/>
    <property type="project" value="InterPro"/>
</dbReference>
<feature type="domain" description="HAMP" evidence="2">
    <location>
        <begin position="301"/>
        <end position="356"/>
    </location>
</feature>
<dbReference type="PROSITE" id="PS50885">
    <property type="entry name" value="HAMP"/>
    <property type="match status" value="1"/>
</dbReference>
<name>A0A3B0XTV8_9ZZZZ</name>
<reference evidence="3" key="1">
    <citation type="submission" date="2018-06" db="EMBL/GenBank/DDBJ databases">
        <authorList>
            <person name="Zhirakovskaya E."/>
        </authorList>
    </citation>
    <scope>NUCLEOTIDE SEQUENCE</scope>
</reference>
<dbReference type="InterPro" id="IPR003660">
    <property type="entry name" value="HAMP_dom"/>
</dbReference>
<sequence>MNQKHSKFTLRTLLFISFVFISTIPVIILSLWVYDSALKKEYTAVHEKHLIIAKNLTNSLSRYIVDLKTGLRIVSFDKQNNPPSKSLLQFFNTLHVKQIWFMNNNLKNKAWLHATTQNKAQIPDYLKQYLTKNKDKINLNNSQSHISGILGNDTSAKLFCVVRRLDRDTLLVATVGTEYILKIQKAISFGKRGHAAIVDQSGRVLAHPLKSWVNSMKDISAISPVKKMQNRITGVTQFYSPALEADMIAGHTFVKETGWGVMIPQPVRELEKRADYVKAVALLIAFMGILIAGTISWGMASYITAPLSALVNYANKIAAGTNNELNIKEQRLRPREVSVLLSAFKDMTVKLQEKTTALETTSCRLKEAQRIAKLGNWELDPISNTMWWSNELYNMLGIVRDEKIEPAFNDFISMMNVGDRNRFIDCIHSIEPFNENSVDIETNLTNILNRTLYVQHKIISKTTPGTDRLIIQGTIQDISNSLQHNTGIHQQS</sequence>
<dbReference type="Gene3D" id="6.10.340.10">
    <property type="match status" value="1"/>
</dbReference>
<evidence type="ECO:0000256" key="1">
    <source>
        <dbReference type="SAM" id="Phobius"/>
    </source>
</evidence>
<feature type="transmembrane region" description="Helical" evidence="1">
    <location>
        <begin position="12"/>
        <end position="34"/>
    </location>
</feature>
<accession>A0A3B0XTV8</accession>
<keyword evidence="1" id="KW-0812">Transmembrane</keyword>
<gene>
    <name evidence="3" type="ORF">MNBD_GAMMA12-22</name>
</gene>
<protein>
    <recommendedName>
        <fullName evidence="2">HAMP domain-containing protein</fullName>
    </recommendedName>
</protein>